<evidence type="ECO:0000313" key="4">
    <source>
        <dbReference type="Proteomes" id="UP000177126"/>
    </source>
</evidence>
<name>A0A1G2FRE6_9BACT</name>
<feature type="signal peptide" evidence="2">
    <location>
        <begin position="1"/>
        <end position="24"/>
    </location>
</feature>
<keyword evidence="2" id="KW-0732">Signal</keyword>
<organism evidence="3 4">
    <name type="scientific">Candidatus Portnoybacteria bacterium RIFCSPLOWO2_02_FULL_39_11</name>
    <dbReference type="NCBI Taxonomy" id="1802001"/>
    <lineage>
        <taxon>Bacteria</taxon>
        <taxon>Candidatus Portnoyibacteriota</taxon>
    </lineage>
</organism>
<evidence type="ECO:0000256" key="2">
    <source>
        <dbReference type="SAM" id="SignalP"/>
    </source>
</evidence>
<protein>
    <submittedName>
        <fullName evidence="3">Uncharacterized protein</fullName>
    </submittedName>
</protein>
<evidence type="ECO:0000256" key="1">
    <source>
        <dbReference type="SAM" id="Phobius"/>
    </source>
</evidence>
<dbReference type="Pfam" id="PF18895">
    <property type="entry name" value="T4SS_pilin"/>
    <property type="match status" value="1"/>
</dbReference>
<proteinExistence type="predicted"/>
<dbReference type="EMBL" id="MHNF01000041">
    <property type="protein sequence ID" value="OGZ40081.1"/>
    <property type="molecule type" value="Genomic_DNA"/>
</dbReference>
<keyword evidence="1" id="KW-0812">Transmembrane</keyword>
<evidence type="ECO:0000313" key="3">
    <source>
        <dbReference type="EMBL" id="OGZ40081.1"/>
    </source>
</evidence>
<reference evidence="3 4" key="1">
    <citation type="journal article" date="2016" name="Nat. Commun.">
        <title>Thousands of microbial genomes shed light on interconnected biogeochemical processes in an aquifer system.</title>
        <authorList>
            <person name="Anantharaman K."/>
            <person name="Brown C.T."/>
            <person name="Hug L.A."/>
            <person name="Sharon I."/>
            <person name="Castelle C.J."/>
            <person name="Probst A.J."/>
            <person name="Thomas B.C."/>
            <person name="Singh A."/>
            <person name="Wilkins M.J."/>
            <person name="Karaoz U."/>
            <person name="Brodie E.L."/>
            <person name="Williams K.H."/>
            <person name="Hubbard S.S."/>
            <person name="Banfield J.F."/>
        </authorList>
    </citation>
    <scope>NUCLEOTIDE SEQUENCE [LARGE SCALE GENOMIC DNA]</scope>
</reference>
<feature type="transmembrane region" description="Helical" evidence="1">
    <location>
        <begin position="72"/>
        <end position="98"/>
    </location>
</feature>
<dbReference type="AlphaFoldDB" id="A0A1G2FRE6"/>
<gene>
    <name evidence="3" type="ORF">A3B04_02400</name>
</gene>
<comment type="caution">
    <text evidence="3">The sequence shown here is derived from an EMBL/GenBank/DDBJ whole genome shotgun (WGS) entry which is preliminary data.</text>
</comment>
<feature type="chain" id="PRO_5009582884" evidence="2">
    <location>
        <begin position="25"/>
        <end position="141"/>
    </location>
</feature>
<keyword evidence="1" id="KW-1133">Transmembrane helix</keyword>
<keyword evidence="1" id="KW-0472">Membrane</keyword>
<sequence>MKKVLITLSCFVFLTLLFPRPIFADCRSTGCPPGQTCDPGIWICTGTITPGYVNTALGYIPTDPAELVKWILGWSIAIGGGLAVLLSLWGGVTIILAGGNPEKINEGKEIITSAISGILFILFSVFLLRFIGVDILGILKL</sequence>
<dbReference type="InterPro" id="IPR043993">
    <property type="entry name" value="T4SS_pilin"/>
</dbReference>
<dbReference type="Proteomes" id="UP000177126">
    <property type="component" value="Unassembled WGS sequence"/>
</dbReference>
<feature type="transmembrane region" description="Helical" evidence="1">
    <location>
        <begin position="40"/>
        <end position="60"/>
    </location>
</feature>
<accession>A0A1G2FRE6</accession>
<feature type="transmembrane region" description="Helical" evidence="1">
    <location>
        <begin position="110"/>
        <end position="131"/>
    </location>
</feature>